<dbReference type="OrthoDB" id="6730379at2759"/>
<feature type="transmembrane region" description="Helical" evidence="8">
    <location>
        <begin position="411"/>
        <end position="430"/>
    </location>
</feature>
<evidence type="ECO:0000256" key="1">
    <source>
        <dbReference type="ARBA" id="ARBA00004141"/>
    </source>
</evidence>
<dbReference type="Pfam" id="PF07690">
    <property type="entry name" value="MFS_1"/>
    <property type="match status" value="1"/>
</dbReference>
<dbReference type="Proteomes" id="UP000028045">
    <property type="component" value="Unassembled WGS sequence"/>
</dbReference>
<dbReference type="HOGENOM" id="CLU_001265_0_5_1"/>
<keyword evidence="10" id="KW-1185">Reference proteome</keyword>
<proteinExistence type="inferred from homology"/>
<feature type="transmembrane region" description="Helical" evidence="8">
    <location>
        <begin position="217"/>
        <end position="235"/>
    </location>
</feature>
<feature type="compositionally biased region" description="Basic and acidic residues" evidence="7">
    <location>
        <begin position="525"/>
        <end position="551"/>
    </location>
</feature>
<feature type="transmembrane region" description="Helical" evidence="8">
    <location>
        <begin position="180"/>
        <end position="205"/>
    </location>
</feature>
<evidence type="ECO:0000256" key="7">
    <source>
        <dbReference type="SAM" id="MobiDB-lite"/>
    </source>
</evidence>
<keyword evidence="4 8" id="KW-1133">Transmembrane helix</keyword>
<evidence type="ECO:0000256" key="4">
    <source>
        <dbReference type="ARBA" id="ARBA00022989"/>
    </source>
</evidence>
<dbReference type="SUPFAM" id="SSF103473">
    <property type="entry name" value="MFS general substrate transporter"/>
    <property type="match status" value="1"/>
</dbReference>
<evidence type="ECO:0000256" key="6">
    <source>
        <dbReference type="ARBA" id="ARBA00037968"/>
    </source>
</evidence>
<accession>A0A084B8C6</accession>
<evidence type="ECO:0000313" key="10">
    <source>
        <dbReference type="Proteomes" id="UP000028045"/>
    </source>
</evidence>
<evidence type="ECO:0000256" key="5">
    <source>
        <dbReference type="ARBA" id="ARBA00023136"/>
    </source>
</evidence>
<dbReference type="FunFam" id="1.20.1250.20:FF:000064">
    <property type="entry name" value="MFS allantoate transporter"/>
    <property type="match status" value="1"/>
</dbReference>
<dbReference type="InterPro" id="IPR036259">
    <property type="entry name" value="MFS_trans_sf"/>
</dbReference>
<comment type="similarity">
    <text evidence="6">Belongs to the major facilitator superfamily. Allantoate permease family.</text>
</comment>
<dbReference type="PANTHER" id="PTHR43791">
    <property type="entry name" value="PERMEASE-RELATED"/>
    <property type="match status" value="1"/>
</dbReference>
<keyword evidence="2" id="KW-0813">Transport</keyword>
<gene>
    <name evidence="9" type="ORF">S7711_03105</name>
</gene>
<dbReference type="EMBL" id="KL647752">
    <property type="protein sequence ID" value="KEY73805.1"/>
    <property type="molecule type" value="Genomic_DNA"/>
</dbReference>
<evidence type="ECO:0008006" key="11">
    <source>
        <dbReference type="Google" id="ProtNLM"/>
    </source>
</evidence>
<evidence type="ECO:0000256" key="2">
    <source>
        <dbReference type="ARBA" id="ARBA00022448"/>
    </source>
</evidence>
<reference evidence="9 10" key="1">
    <citation type="journal article" date="2014" name="BMC Genomics">
        <title>Comparative genome sequencing reveals chemotype-specific gene clusters in the toxigenic black mold Stachybotrys.</title>
        <authorList>
            <person name="Semeiks J."/>
            <person name="Borek D."/>
            <person name="Otwinowski Z."/>
            <person name="Grishin N.V."/>
        </authorList>
    </citation>
    <scope>NUCLEOTIDE SEQUENCE [LARGE SCALE GENOMIC DNA]</scope>
    <source>
        <strain evidence="10">CBS 109288 / IBT 7711</strain>
    </source>
</reference>
<keyword evidence="5 8" id="KW-0472">Membrane</keyword>
<feature type="transmembrane region" description="Helical" evidence="8">
    <location>
        <begin position="442"/>
        <end position="462"/>
    </location>
</feature>
<evidence type="ECO:0000256" key="8">
    <source>
        <dbReference type="SAM" id="Phobius"/>
    </source>
</evidence>
<feature type="transmembrane region" description="Helical" evidence="8">
    <location>
        <begin position="127"/>
        <end position="148"/>
    </location>
</feature>
<feature type="transmembrane region" description="Helical" evidence="8">
    <location>
        <begin position="352"/>
        <end position="373"/>
    </location>
</feature>
<sequence>MKLNALLRNPFGAISSALQPSPATYHPLSQEDIDENRMRASADQERQSGVYRDAAAMLLVKMGRSPDEVVNISSADNARVLRRIDFALLPLMLAVYFLHALDKATLSYASIFGLIDDTGLVGDQFSWLGSIVFLAQLIMQLPLAMALVKLPIGKFTSVMVFAWGLTLTCMTWATNFRSLMIARFFLGAFEASIGPSFIAITQMWWRRREQTMRIGSWYCMNGLTWVFGSLITYGLASIDSHMKPYQIIFLFFGLVTVAVATIMFFWMPDSPTEARFLSNDDKIIAIHRLRSNQMGVMSREWRYDHFFEALSDPKTWLWVLMVFCISVPSNGLGTFGPLIIKSFVSDPFQTMLFNVPVGFTHAVAVSVSAFASMKWKLKGPVIGILCVPPLIGLAILLHFPHDVEHRHVLLGGYFCLSTFTGITPLVYSWSSQNTAGDTKRKSVSALVFIGASAGNVVGPLLFTPGEAPAYSRGLRADIGFFSLVLLLVVITSFYLRHLNRRHGQRRAALGKKAEVMDMSMESGEEVERMAEMERALREDRRRESEDQRASESGEGEGLDGSVADEPSAKAFSDATDLENEDFVFVF</sequence>
<feature type="transmembrane region" description="Helical" evidence="8">
    <location>
        <begin position="474"/>
        <end position="495"/>
    </location>
</feature>
<feature type="transmembrane region" description="Helical" evidence="8">
    <location>
        <begin position="247"/>
        <end position="267"/>
    </location>
</feature>
<dbReference type="Gene3D" id="1.20.1250.20">
    <property type="entry name" value="MFS general substrate transporter like domains"/>
    <property type="match status" value="2"/>
</dbReference>
<organism evidence="9 10">
    <name type="scientific">Stachybotrys chartarum (strain CBS 109288 / IBT 7711)</name>
    <name type="common">Toxic black mold</name>
    <name type="synonym">Stilbospora chartarum</name>
    <dbReference type="NCBI Taxonomy" id="1280523"/>
    <lineage>
        <taxon>Eukaryota</taxon>
        <taxon>Fungi</taxon>
        <taxon>Dikarya</taxon>
        <taxon>Ascomycota</taxon>
        <taxon>Pezizomycotina</taxon>
        <taxon>Sordariomycetes</taxon>
        <taxon>Hypocreomycetidae</taxon>
        <taxon>Hypocreales</taxon>
        <taxon>Stachybotryaceae</taxon>
        <taxon>Stachybotrys</taxon>
    </lineage>
</organism>
<feature type="transmembrane region" description="Helical" evidence="8">
    <location>
        <begin position="88"/>
        <end position="115"/>
    </location>
</feature>
<comment type="subcellular location">
    <subcellularLocation>
        <location evidence="1">Membrane</location>
        <topology evidence="1">Multi-pass membrane protein</topology>
    </subcellularLocation>
</comment>
<dbReference type="InterPro" id="IPR011701">
    <property type="entry name" value="MFS"/>
</dbReference>
<feature type="region of interest" description="Disordered" evidence="7">
    <location>
        <begin position="520"/>
        <end position="574"/>
    </location>
</feature>
<dbReference type="GO" id="GO:0022857">
    <property type="term" value="F:transmembrane transporter activity"/>
    <property type="evidence" value="ECO:0007669"/>
    <property type="project" value="InterPro"/>
</dbReference>
<feature type="transmembrane region" description="Helical" evidence="8">
    <location>
        <begin position="155"/>
        <end position="174"/>
    </location>
</feature>
<keyword evidence="3 8" id="KW-0812">Transmembrane</keyword>
<dbReference type="PANTHER" id="PTHR43791:SF59">
    <property type="entry name" value="TRANSPORTER, PUTATIVE (AFU_ORTHOLOGUE AFUA_1G06550)-RELATED"/>
    <property type="match status" value="1"/>
</dbReference>
<evidence type="ECO:0000313" key="9">
    <source>
        <dbReference type="EMBL" id="KEY73805.1"/>
    </source>
</evidence>
<name>A0A084B8C6_STACB</name>
<dbReference type="AlphaFoldDB" id="A0A084B8C6"/>
<protein>
    <recommendedName>
        <fullName evidence="11">Major facilitator superfamily (MFS) profile domain-containing protein</fullName>
    </recommendedName>
</protein>
<dbReference type="GO" id="GO:0016020">
    <property type="term" value="C:membrane"/>
    <property type="evidence" value="ECO:0007669"/>
    <property type="project" value="UniProtKB-SubCell"/>
</dbReference>
<evidence type="ECO:0000256" key="3">
    <source>
        <dbReference type="ARBA" id="ARBA00022692"/>
    </source>
</evidence>
<feature type="transmembrane region" description="Helical" evidence="8">
    <location>
        <begin position="316"/>
        <end position="340"/>
    </location>
</feature>
<feature type="transmembrane region" description="Helical" evidence="8">
    <location>
        <begin position="380"/>
        <end position="399"/>
    </location>
</feature>